<dbReference type="Proteomes" id="UP000297385">
    <property type="component" value="Unassembled WGS sequence"/>
</dbReference>
<dbReference type="AlphaFoldDB" id="A0A4Y8MWH6"/>
<sequence>MRPFSWGGSGSIAGRGNLNLLLGAEAREAIVGFVSETRYLSVRYQCDEPIQQMLDTGITEARCDVRRKQGTSIEEIVLRDSYVNGIVSGVFAIDLGSLDEAALPLPRVFSNTFQEFSRASLVSSVVEVLREFRAANVEPTALVVASAMEVVYDKHFSKQSFKHVSRHFWRYIRFEDVLNILDAFDSVYARALALGDELGNFKAKIVAFLTRNRVAERCVEVLESYPMSRALWAASADEVLRVVLQAIAGQSDEALLRKAIDKCGPTIVGRATEMQRRLALMEACNESEIRSPAPASWYL</sequence>
<dbReference type="EMBL" id="SNVI01000002">
    <property type="protein sequence ID" value="TFE41867.1"/>
    <property type="molecule type" value="Genomic_DNA"/>
</dbReference>
<proteinExistence type="predicted"/>
<dbReference type="RefSeq" id="WP_134465148.1">
    <property type="nucleotide sequence ID" value="NZ_JBHSXU010000002.1"/>
</dbReference>
<gene>
    <name evidence="1" type="ORF">E2553_35085</name>
</gene>
<comment type="caution">
    <text evidence="1">The sequence shown here is derived from an EMBL/GenBank/DDBJ whole genome shotgun (WGS) entry which is preliminary data.</text>
</comment>
<name>A0A4Y8MWH6_9BURK</name>
<evidence type="ECO:0000313" key="2">
    <source>
        <dbReference type="Proteomes" id="UP000297385"/>
    </source>
</evidence>
<organism evidence="1 2">
    <name type="scientific">Paraburkholderia dipogonis</name>
    <dbReference type="NCBI Taxonomy" id="1211383"/>
    <lineage>
        <taxon>Bacteria</taxon>
        <taxon>Pseudomonadati</taxon>
        <taxon>Pseudomonadota</taxon>
        <taxon>Betaproteobacteria</taxon>
        <taxon>Burkholderiales</taxon>
        <taxon>Burkholderiaceae</taxon>
        <taxon>Paraburkholderia</taxon>
    </lineage>
</organism>
<accession>A0A4Y8MWH6</accession>
<protein>
    <submittedName>
        <fullName evidence="1">Uncharacterized protein</fullName>
    </submittedName>
</protein>
<evidence type="ECO:0000313" key="1">
    <source>
        <dbReference type="EMBL" id="TFE41867.1"/>
    </source>
</evidence>
<reference evidence="1 2" key="1">
    <citation type="submission" date="2019-03" db="EMBL/GenBank/DDBJ databases">
        <title>Complete Genome Sequence of Paraburkholderia dipogonis ICMP 19430T, a Nitrogen-fixing Symbiont of the South African Invasive Legume Dipogon lignosus in New Zealand.</title>
        <authorList>
            <person name="De Meyer S.E."/>
        </authorList>
    </citation>
    <scope>NUCLEOTIDE SEQUENCE [LARGE SCALE GENOMIC DNA]</scope>
    <source>
        <strain evidence="1 2">ICMP 19430</strain>
    </source>
</reference>